<protein>
    <submittedName>
        <fullName evidence="7">HAMP domain-containing protein</fullName>
    </submittedName>
</protein>
<dbReference type="InterPro" id="IPR003660">
    <property type="entry name" value="HAMP_dom"/>
</dbReference>
<evidence type="ECO:0000256" key="3">
    <source>
        <dbReference type="ARBA" id="ARBA00022679"/>
    </source>
</evidence>
<dbReference type="InterPro" id="IPR036890">
    <property type="entry name" value="HATPase_C_sf"/>
</dbReference>
<comment type="caution">
    <text evidence="7">The sequence shown here is derived from an EMBL/GenBank/DDBJ whole genome shotgun (WGS) entry which is preliminary data.</text>
</comment>
<evidence type="ECO:0000259" key="6">
    <source>
        <dbReference type="PROSITE" id="PS50885"/>
    </source>
</evidence>
<dbReference type="GO" id="GO:0000155">
    <property type="term" value="F:phosphorelay sensor kinase activity"/>
    <property type="evidence" value="ECO:0007669"/>
    <property type="project" value="InterPro"/>
</dbReference>
<reference evidence="7" key="1">
    <citation type="journal article" date="2019" name="Lett. Appl. Microbiol.">
        <title>A case of 'blown pack' spoilage of vacuum-packaged pork likely associated with Clostridium estertheticum in Canada.</title>
        <authorList>
            <person name="Zhang P."/>
            <person name="Ward P."/>
            <person name="McMullen L.M."/>
            <person name="Yang X."/>
        </authorList>
    </citation>
    <scope>NUCLEOTIDE SEQUENCE [LARGE SCALE GENOMIC DNA]</scope>
    <source>
        <strain evidence="7">MA19</strain>
    </source>
</reference>
<evidence type="ECO:0000313" key="7">
    <source>
        <dbReference type="EMBL" id="MPQ62119.1"/>
    </source>
</evidence>
<keyword evidence="3" id="KW-0808">Transferase</keyword>
<keyword evidence="4" id="KW-0418">Kinase</keyword>
<evidence type="ECO:0000256" key="1">
    <source>
        <dbReference type="ARBA" id="ARBA00004370"/>
    </source>
</evidence>
<gene>
    <name evidence="7" type="ORF">E4V82_08330</name>
</gene>
<name>A0A5N7IMH5_9CLOT</name>
<dbReference type="PANTHER" id="PTHR34220:SF7">
    <property type="entry name" value="SENSOR HISTIDINE KINASE YPDA"/>
    <property type="match status" value="1"/>
</dbReference>
<organism evidence="7 8">
    <name type="scientific">Clostridium estertheticum</name>
    <dbReference type="NCBI Taxonomy" id="238834"/>
    <lineage>
        <taxon>Bacteria</taxon>
        <taxon>Bacillati</taxon>
        <taxon>Bacillota</taxon>
        <taxon>Clostridia</taxon>
        <taxon>Eubacteriales</taxon>
        <taxon>Clostridiaceae</taxon>
        <taxon>Clostridium</taxon>
    </lineage>
</organism>
<evidence type="ECO:0000256" key="5">
    <source>
        <dbReference type="SAM" id="Phobius"/>
    </source>
</evidence>
<feature type="transmembrane region" description="Helical" evidence="5">
    <location>
        <begin position="299"/>
        <end position="320"/>
    </location>
</feature>
<dbReference type="Proteomes" id="UP000342249">
    <property type="component" value="Unassembled WGS sequence"/>
</dbReference>
<feature type="domain" description="HAMP" evidence="6">
    <location>
        <begin position="321"/>
        <end position="373"/>
    </location>
</feature>
<dbReference type="PROSITE" id="PS50885">
    <property type="entry name" value="HAMP"/>
    <property type="match status" value="1"/>
</dbReference>
<dbReference type="Pfam" id="PF06580">
    <property type="entry name" value="His_kinase"/>
    <property type="match status" value="1"/>
</dbReference>
<dbReference type="SUPFAM" id="SSF55874">
    <property type="entry name" value="ATPase domain of HSP90 chaperone/DNA topoisomerase II/histidine kinase"/>
    <property type="match status" value="1"/>
</dbReference>
<feature type="transmembrane region" description="Helical" evidence="5">
    <location>
        <begin position="21"/>
        <end position="40"/>
    </location>
</feature>
<dbReference type="InterPro" id="IPR003594">
    <property type="entry name" value="HATPase_dom"/>
</dbReference>
<dbReference type="AlphaFoldDB" id="A0A5N7IMH5"/>
<dbReference type="Gene3D" id="3.30.565.10">
    <property type="entry name" value="Histidine kinase-like ATPase, C-terminal domain"/>
    <property type="match status" value="1"/>
</dbReference>
<sequence length="607" mass="70680">MPVKKGLFNFINDINLNSKFLMIYIFCVLVPILTVNLIFWNRISNDIKERETENYNISINRAKTDIFAILEGSVYVSNSVSSDKDLYVTMEKSFKGDSEYYEAYYDLLRDRINRCLPVYNNILQVIMYTSNDTIVSGGSYYSINQQTRNALWYKDVRRSGDKVTLYTYRDRTDDGSGNYVQYLSVLRRLNDFEGSGDKYEHVLKIDIDMNRLYNIFDREKDYLDLFLVDPKGRIVCSSGHKYEGDLSKGYTKFNDICGSEKNNNFLNSQLGTAGYLNGWNIMGIPNRNHIINESHRSNIFIACITAFVILMSTFLILIIVRSYNYRLKKLSKHMKGVKNQNFELIQIPEGKDEIGELILSFNIMTSKINTLVNDVYKLQIKEKDLEIQRVHAELKFLQSQVDPHFLFNTLNAVMAICVKNKYTDLIDVIKYLSKIFRRLISWKEDLVTVREEISFTEMYLKIEKFRFLEKFDYKIELDEKALDFKIPKMSIQTLIENACKHGIQSIVGVGIVKIKVSQTGEFLFIDVEDNGSGIEDDKLQEIIESLSSEDDFCENVGIRNVYKRLHLYYGDEVEFNIKSEMNKGTIVHYGINKNAININKYPEEKTD</sequence>
<dbReference type="InterPro" id="IPR050640">
    <property type="entry name" value="Bact_2-comp_sensor_kinase"/>
</dbReference>
<dbReference type="SUPFAM" id="SSF158472">
    <property type="entry name" value="HAMP domain-like"/>
    <property type="match status" value="1"/>
</dbReference>
<keyword evidence="5" id="KW-1133">Transmembrane helix</keyword>
<dbReference type="CDD" id="cd06225">
    <property type="entry name" value="HAMP"/>
    <property type="match status" value="1"/>
</dbReference>
<dbReference type="PANTHER" id="PTHR34220">
    <property type="entry name" value="SENSOR HISTIDINE KINASE YPDA"/>
    <property type="match status" value="1"/>
</dbReference>
<keyword evidence="5" id="KW-0472">Membrane</keyword>
<keyword evidence="5" id="KW-0812">Transmembrane</keyword>
<dbReference type="Gene3D" id="6.10.340.10">
    <property type="match status" value="1"/>
</dbReference>
<evidence type="ECO:0000256" key="2">
    <source>
        <dbReference type="ARBA" id="ARBA00022553"/>
    </source>
</evidence>
<keyword evidence="2" id="KW-0597">Phosphoprotein</keyword>
<accession>A0A5N7IMH5</accession>
<dbReference type="Pfam" id="PF02518">
    <property type="entry name" value="HATPase_c"/>
    <property type="match status" value="1"/>
</dbReference>
<evidence type="ECO:0000256" key="4">
    <source>
        <dbReference type="ARBA" id="ARBA00022777"/>
    </source>
</evidence>
<comment type="subcellular location">
    <subcellularLocation>
        <location evidence="1">Membrane</location>
    </subcellularLocation>
</comment>
<dbReference type="EMBL" id="SPSF01000018">
    <property type="protein sequence ID" value="MPQ62119.1"/>
    <property type="molecule type" value="Genomic_DNA"/>
</dbReference>
<proteinExistence type="predicted"/>
<dbReference type="GO" id="GO:0016020">
    <property type="term" value="C:membrane"/>
    <property type="evidence" value="ECO:0007669"/>
    <property type="project" value="UniProtKB-SubCell"/>
</dbReference>
<evidence type="ECO:0000313" key="8">
    <source>
        <dbReference type="Proteomes" id="UP000342249"/>
    </source>
</evidence>
<dbReference type="InterPro" id="IPR010559">
    <property type="entry name" value="Sig_transdc_His_kin_internal"/>
</dbReference>